<name>A0A5B7EDD5_PORTR</name>
<proteinExistence type="predicted"/>
<evidence type="ECO:0000313" key="2">
    <source>
        <dbReference type="Proteomes" id="UP000324222"/>
    </source>
</evidence>
<accession>A0A5B7EDD5</accession>
<reference evidence="1" key="1">
    <citation type="submission" date="2019-05" db="EMBL/GenBank/DDBJ databases">
        <title>Another draft genome of Portunus trituberculatus and its Hox gene families provides insights of decapod evolution.</title>
        <authorList>
            <person name="Jeong J.-H."/>
            <person name="Song I."/>
            <person name="Kim S."/>
            <person name="Choi T."/>
            <person name="Kim D."/>
            <person name="Ryu S."/>
            <person name="Kim W."/>
        </authorList>
    </citation>
    <scope>NUCLEOTIDE SEQUENCE [LARGE SCALE GENOMIC DNA]</scope>
    <source>
        <tissue evidence="1">Muscle</tissue>
    </source>
</reference>
<protein>
    <submittedName>
        <fullName evidence="1">Uncharacterized protein</fullName>
    </submittedName>
</protein>
<evidence type="ECO:0000313" key="1">
    <source>
        <dbReference type="EMBL" id="MPC30993.1"/>
    </source>
</evidence>
<dbReference type="AlphaFoldDB" id="A0A5B7EDD5"/>
<dbReference type="Proteomes" id="UP000324222">
    <property type="component" value="Unassembled WGS sequence"/>
</dbReference>
<keyword evidence="2" id="KW-1185">Reference proteome</keyword>
<dbReference type="EMBL" id="VSRR010002347">
    <property type="protein sequence ID" value="MPC30993.1"/>
    <property type="molecule type" value="Genomic_DNA"/>
</dbReference>
<sequence length="158" mass="16961">MNNNSSSNTTNAVLSKLELRLALPRLASTPPGSTSQMRKHEPPAPTQLVVVVAVRVLLCCCCCSCRHVCRSAPLMPPRRGLREGRLFCLTCGSVKRSVVSIRGRELRSAAPDGRGEAYEYLIISSRRGTDKAPAAHNGGVSASPEREAGLARWGCCSK</sequence>
<organism evidence="1 2">
    <name type="scientific">Portunus trituberculatus</name>
    <name type="common">Swimming crab</name>
    <name type="synonym">Neptunus trituberculatus</name>
    <dbReference type="NCBI Taxonomy" id="210409"/>
    <lineage>
        <taxon>Eukaryota</taxon>
        <taxon>Metazoa</taxon>
        <taxon>Ecdysozoa</taxon>
        <taxon>Arthropoda</taxon>
        <taxon>Crustacea</taxon>
        <taxon>Multicrustacea</taxon>
        <taxon>Malacostraca</taxon>
        <taxon>Eumalacostraca</taxon>
        <taxon>Eucarida</taxon>
        <taxon>Decapoda</taxon>
        <taxon>Pleocyemata</taxon>
        <taxon>Brachyura</taxon>
        <taxon>Eubrachyura</taxon>
        <taxon>Portunoidea</taxon>
        <taxon>Portunidae</taxon>
        <taxon>Portuninae</taxon>
        <taxon>Portunus</taxon>
    </lineage>
</organism>
<comment type="caution">
    <text evidence="1">The sequence shown here is derived from an EMBL/GenBank/DDBJ whole genome shotgun (WGS) entry which is preliminary data.</text>
</comment>
<gene>
    <name evidence="1" type="ORF">E2C01_024265</name>
</gene>